<dbReference type="EMBL" id="AEOH01000011">
    <property type="protein sequence ID" value="EFS98254.1"/>
    <property type="molecule type" value="Genomic_DNA"/>
</dbReference>
<reference evidence="2 3" key="1">
    <citation type="submission" date="2010-10" db="EMBL/GenBank/DDBJ databases">
        <authorList>
            <person name="Muzny D."/>
            <person name="Qin X."/>
            <person name="Deng J."/>
            <person name="Jiang H."/>
            <person name="Liu Y."/>
            <person name="Qu J."/>
            <person name="Song X.-Z."/>
            <person name="Zhang L."/>
            <person name="Thornton R."/>
            <person name="Coyle M."/>
            <person name="Francisco L."/>
            <person name="Jackson L."/>
            <person name="Javaid M."/>
            <person name="Korchina V."/>
            <person name="Kovar C."/>
            <person name="Mata R."/>
            <person name="Mathew T."/>
            <person name="Ngo R."/>
            <person name="Nguyen L."/>
            <person name="Nguyen N."/>
            <person name="Okwuonu G."/>
            <person name="Ongeri F."/>
            <person name="Pham C."/>
            <person name="Simmons D."/>
            <person name="Wilczek-Boney K."/>
            <person name="Hale W."/>
            <person name="Jakkamsetti A."/>
            <person name="Pham P."/>
            <person name="Ruth R."/>
            <person name="San Lucas F."/>
            <person name="Warren J."/>
            <person name="Zhang J."/>
            <person name="Zhao Z."/>
            <person name="Zhou C."/>
            <person name="Zhu D."/>
            <person name="Lee S."/>
            <person name="Bess C."/>
            <person name="Blankenburg K."/>
            <person name="Forbes L."/>
            <person name="Fu Q."/>
            <person name="Gubbala S."/>
            <person name="Hirani K."/>
            <person name="Jayaseelan J.C."/>
            <person name="Lara F."/>
            <person name="Munidasa M."/>
            <person name="Palculict T."/>
            <person name="Patil S."/>
            <person name="Pu L.-L."/>
            <person name="Saada N."/>
            <person name="Tang L."/>
            <person name="Weissenberger G."/>
            <person name="Zhu Y."/>
            <person name="Hemphill L."/>
            <person name="Shang Y."/>
            <person name="Youmans B."/>
            <person name="Ayvaz T."/>
            <person name="Ross M."/>
            <person name="Santibanez J."/>
            <person name="Aqrawi P."/>
            <person name="Gross S."/>
            <person name="Joshi V."/>
            <person name="Fowler G."/>
            <person name="Nazareth L."/>
            <person name="Reid J."/>
            <person name="Worley K."/>
            <person name="Petrosino J."/>
            <person name="Highlander S."/>
            <person name="Gibbs R."/>
        </authorList>
    </citation>
    <scope>NUCLEOTIDE SEQUENCE [LARGE SCALE GENOMIC DNA]</scope>
    <source>
        <strain evidence="2 3">F0287</strain>
    </source>
</reference>
<dbReference type="Gene3D" id="3.40.50.1220">
    <property type="entry name" value="TPP-binding domain"/>
    <property type="match status" value="1"/>
</dbReference>
<protein>
    <submittedName>
        <fullName evidence="2">Uncharacterized protein</fullName>
    </submittedName>
</protein>
<dbReference type="Pfam" id="PF13289">
    <property type="entry name" value="SIR2_2"/>
    <property type="match status" value="1"/>
</dbReference>
<dbReference type="HOGENOM" id="CLU_040645_0_0_10"/>
<sequence>MEENTKKNDTKKYILLQNNYTVAYDDENYYVNNKVQDSKKDGDKTPTKEDIEKQANDLKIQQLYNSFLRKHFKNIVVLTGAGSSKDSGGKLMGELWEECNTEIESLVETLPDIKNKSFYDTKPDIEAFISYITLIEKTADENKASELKKGREELEKKIRELCTLTLQKDKAPHIDFLNKITARKNNDSRVQIFTTNYDTLFEQAANEAGFVIIDGFSFTQPREFSGRWFDLDIVNREKTRLKQEESFISKVFHLYKLHGSLTWTKKDDGKIVQENSPNPLMIYPSSEKYESSYEQPYFEMMSRFQQALRKEETLLIVIGFGFGDKHIRNVVLEAVNQNPSFQLLILNYGNITPNENIKDFFINKENFVVKRNINIVSGSFKEFTDNYPENKTYYNSNESI</sequence>
<dbReference type="eggNOG" id="ENOG502Z924">
    <property type="taxonomic scope" value="Bacteria"/>
</dbReference>
<keyword evidence="1" id="KW-0175">Coiled coil</keyword>
<accession>E4MQ11</accession>
<dbReference type="RefSeq" id="WP_002671800.1">
    <property type="nucleotide sequence ID" value="NZ_GL573160.1"/>
</dbReference>
<organism evidence="2 3">
    <name type="scientific">Capnocytophaga ochracea F0287</name>
    <dbReference type="NCBI Taxonomy" id="873517"/>
    <lineage>
        <taxon>Bacteria</taxon>
        <taxon>Pseudomonadati</taxon>
        <taxon>Bacteroidota</taxon>
        <taxon>Flavobacteriia</taxon>
        <taxon>Flavobacteriales</taxon>
        <taxon>Flavobacteriaceae</taxon>
        <taxon>Capnocytophaga</taxon>
    </lineage>
</organism>
<evidence type="ECO:0000313" key="3">
    <source>
        <dbReference type="Proteomes" id="UP000005391"/>
    </source>
</evidence>
<name>E4MQ11_CAPOC</name>
<dbReference type="Proteomes" id="UP000005391">
    <property type="component" value="Unassembled WGS sequence"/>
</dbReference>
<comment type="caution">
    <text evidence="2">The sequence shown here is derived from an EMBL/GenBank/DDBJ whole genome shotgun (WGS) entry which is preliminary data.</text>
</comment>
<proteinExistence type="predicted"/>
<dbReference type="InterPro" id="IPR029035">
    <property type="entry name" value="DHS-like_NAD/FAD-binding_dom"/>
</dbReference>
<dbReference type="SUPFAM" id="SSF52467">
    <property type="entry name" value="DHS-like NAD/FAD-binding domain"/>
    <property type="match status" value="1"/>
</dbReference>
<dbReference type="AlphaFoldDB" id="E4MQ11"/>
<gene>
    <name evidence="2" type="ORF">HMPREF1977_0471</name>
</gene>
<evidence type="ECO:0000313" key="2">
    <source>
        <dbReference type="EMBL" id="EFS98254.1"/>
    </source>
</evidence>
<evidence type="ECO:0000256" key="1">
    <source>
        <dbReference type="SAM" id="Coils"/>
    </source>
</evidence>
<feature type="coiled-coil region" evidence="1">
    <location>
        <begin position="137"/>
        <end position="164"/>
    </location>
</feature>